<gene>
    <name evidence="1" type="ORF">M436DRAFT_59214</name>
</gene>
<accession>A0A074WDS8</accession>
<dbReference type="HOGENOM" id="CLU_2960346_0_0_1"/>
<reference evidence="1 2" key="1">
    <citation type="journal article" date="2014" name="BMC Genomics">
        <title>Genome sequencing of four Aureobasidium pullulans varieties: biotechnological potential, stress tolerance, and description of new species.</title>
        <authorList>
            <person name="Gostin Ar C."/>
            <person name="Ohm R.A."/>
            <person name="Kogej T."/>
            <person name="Sonjak S."/>
            <person name="Turk M."/>
            <person name="Zajc J."/>
            <person name="Zalar P."/>
            <person name="Grube M."/>
            <person name="Sun H."/>
            <person name="Han J."/>
            <person name="Sharma A."/>
            <person name="Chiniquy J."/>
            <person name="Ngan C.Y."/>
            <person name="Lipzen A."/>
            <person name="Barry K."/>
            <person name="Grigoriev I.V."/>
            <person name="Gunde-Cimerman N."/>
        </authorList>
    </citation>
    <scope>NUCLEOTIDE SEQUENCE [LARGE SCALE GENOMIC DNA]</scope>
    <source>
        <strain evidence="1 2">CBS 147.97</strain>
    </source>
</reference>
<name>A0A074WDS8_9PEZI</name>
<dbReference type="AlphaFoldDB" id="A0A074WDS8"/>
<evidence type="ECO:0000313" key="1">
    <source>
        <dbReference type="EMBL" id="KEQ68077.1"/>
    </source>
</evidence>
<protein>
    <submittedName>
        <fullName evidence="1">Uncharacterized protein</fullName>
    </submittedName>
</protein>
<sequence length="59" mass="6780">LGLAAYLATLTEAKQYAIEEAREKRETVQCNLRSGTPIVPSWFDRDDSHHTSRLQFWTA</sequence>
<dbReference type="Proteomes" id="UP000027730">
    <property type="component" value="Unassembled WGS sequence"/>
</dbReference>
<evidence type="ECO:0000313" key="2">
    <source>
        <dbReference type="Proteomes" id="UP000027730"/>
    </source>
</evidence>
<organism evidence="1 2">
    <name type="scientific">Aureobasidium namibiae CBS 147.97</name>
    <dbReference type="NCBI Taxonomy" id="1043004"/>
    <lineage>
        <taxon>Eukaryota</taxon>
        <taxon>Fungi</taxon>
        <taxon>Dikarya</taxon>
        <taxon>Ascomycota</taxon>
        <taxon>Pezizomycotina</taxon>
        <taxon>Dothideomycetes</taxon>
        <taxon>Dothideomycetidae</taxon>
        <taxon>Dothideales</taxon>
        <taxon>Saccotheciaceae</taxon>
        <taxon>Aureobasidium</taxon>
    </lineage>
</organism>
<dbReference type="GeneID" id="25412775"/>
<keyword evidence="2" id="KW-1185">Reference proteome</keyword>
<dbReference type="RefSeq" id="XP_013422260.1">
    <property type="nucleotide sequence ID" value="XM_013566806.1"/>
</dbReference>
<dbReference type="OrthoDB" id="73465at2759"/>
<proteinExistence type="predicted"/>
<dbReference type="EMBL" id="KL584741">
    <property type="protein sequence ID" value="KEQ68077.1"/>
    <property type="molecule type" value="Genomic_DNA"/>
</dbReference>
<feature type="non-terminal residue" evidence="1">
    <location>
        <position position="1"/>
    </location>
</feature>